<protein>
    <submittedName>
        <fullName evidence="1">Uncharacterized protein</fullName>
    </submittedName>
</protein>
<evidence type="ECO:0000313" key="2">
    <source>
        <dbReference type="Proteomes" id="UP000050525"/>
    </source>
</evidence>
<name>A0A151N334_ALLMI</name>
<reference evidence="1 2" key="1">
    <citation type="journal article" date="2012" name="Genome Biol.">
        <title>Sequencing three crocodilian genomes to illuminate the evolution of archosaurs and amniotes.</title>
        <authorList>
            <person name="St John J.A."/>
            <person name="Braun E.L."/>
            <person name="Isberg S.R."/>
            <person name="Miles L.G."/>
            <person name="Chong A.Y."/>
            <person name="Gongora J."/>
            <person name="Dalzell P."/>
            <person name="Moran C."/>
            <person name="Bed'hom B."/>
            <person name="Abzhanov A."/>
            <person name="Burgess S.C."/>
            <person name="Cooksey A.M."/>
            <person name="Castoe T.A."/>
            <person name="Crawford N.G."/>
            <person name="Densmore L.D."/>
            <person name="Drew J.C."/>
            <person name="Edwards S.V."/>
            <person name="Faircloth B.C."/>
            <person name="Fujita M.K."/>
            <person name="Greenwold M.J."/>
            <person name="Hoffmann F.G."/>
            <person name="Howard J.M."/>
            <person name="Iguchi T."/>
            <person name="Janes D.E."/>
            <person name="Khan S.Y."/>
            <person name="Kohno S."/>
            <person name="de Koning A.J."/>
            <person name="Lance S.L."/>
            <person name="McCarthy F.M."/>
            <person name="McCormack J.E."/>
            <person name="Merchant M.E."/>
            <person name="Peterson D.G."/>
            <person name="Pollock D.D."/>
            <person name="Pourmand N."/>
            <person name="Raney B.J."/>
            <person name="Roessler K.A."/>
            <person name="Sanford J.R."/>
            <person name="Sawyer R.H."/>
            <person name="Schmidt C.J."/>
            <person name="Triplett E.W."/>
            <person name="Tuberville T.D."/>
            <person name="Venegas-Anaya M."/>
            <person name="Howard J.T."/>
            <person name="Jarvis E.D."/>
            <person name="Guillette L.J.Jr."/>
            <person name="Glenn T.C."/>
            <person name="Green R.E."/>
            <person name="Ray D.A."/>
        </authorList>
    </citation>
    <scope>NUCLEOTIDE SEQUENCE [LARGE SCALE GENOMIC DNA]</scope>
    <source>
        <strain evidence="1">KSC_2009_1</strain>
    </source>
</reference>
<organism evidence="1 2">
    <name type="scientific">Alligator mississippiensis</name>
    <name type="common">American alligator</name>
    <dbReference type="NCBI Taxonomy" id="8496"/>
    <lineage>
        <taxon>Eukaryota</taxon>
        <taxon>Metazoa</taxon>
        <taxon>Chordata</taxon>
        <taxon>Craniata</taxon>
        <taxon>Vertebrata</taxon>
        <taxon>Euteleostomi</taxon>
        <taxon>Archelosauria</taxon>
        <taxon>Archosauria</taxon>
        <taxon>Crocodylia</taxon>
        <taxon>Alligatoridae</taxon>
        <taxon>Alligatorinae</taxon>
        <taxon>Alligator</taxon>
    </lineage>
</organism>
<proteinExistence type="predicted"/>
<dbReference type="EMBL" id="AKHW03004113">
    <property type="protein sequence ID" value="KYO31035.1"/>
    <property type="molecule type" value="Genomic_DNA"/>
</dbReference>
<accession>A0A151N334</accession>
<dbReference type="Proteomes" id="UP000050525">
    <property type="component" value="Unassembled WGS sequence"/>
</dbReference>
<comment type="caution">
    <text evidence="1">The sequence shown here is derived from an EMBL/GenBank/DDBJ whole genome shotgun (WGS) entry which is preliminary data.</text>
</comment>
<sequence>MIGDWRLSISQLSTKFDSPEDRRLSYSSAVYLEEAVVPTAERGKLRSIMEHPQLLETVISPLPLRKSQGHKCIALETIGLNATVSQHEQARQDHAWSWKKNPVYAAWVAGVYGNRLEQATTSGAYDVPKMLQSRGLTKTLGRGFSVISLHICKHLETKEGDLA</sequence>
<evidence type="ECO:0000313" key="1">
    <source>
        <dbReference type="EMBL" id="KYO31035.1"/>
    </source>
</evidence>
<gene>
    <name evidence="1" type="ORF">Y1Q_0016409</name>
</gene>
<keyword evidence="2" id="KW-1185">Reference proteome</keyword>
<dbReference type="AlphaFoldDB" id="A0A151N334"/>